<comment type="caution">
    <text evidence="3">The sequence shown here is derived from an EMBL/GenBank/DDBJ whole genome shotgun (WGS) entry which is preliminary data.</text>
</comment>
<dbReference type="SMART" id="SM00028">
    <property type="entry name" value="TPR"/>
    <property type="match status" value="4"/>
</dbReference>
<evidence type="ECO:0008006" key="5">
    <source>
        <dbReference type="Google" id="ProtNLM"/>
    </source>
</evidence>
<gene>
    <name evidence="3" type="ORF">G9C98_007382</name>
</gene>
<protein>
    <recommendedName>
        <fullName evidence="5">Tetratricopeptide repeat protein 25</fullName>
    </recommendedName>
</protein>
<evidence type="ECO:0000256" key="2">
    <source>
        <dbReference type="SAM" id="MobiDB-lite"/>
    </source>
</evidence>
<evidence type="ECO:0000256" key="1">
    <source>
        <dbReference type="PROSITE-ProRule" id="PRU00339"/>
    </source>
</evidence>
<feature type="repeat" description="TPR" evidence="1">
    <location>
        <begin position="261"/>
        <end position="294"/>
    </location>
</feature>
<evidence type="ECO:0000313" key="3">
    <source>
        <dbReference type="EMBL" id="KAG8034306.1"/>
    </source>
</evidence>
<dbReference type="PANTHER" id="PTHR23040:SF2">
    <property type="entry name" value="OUTER DYNEIN ARM-DOCKING COMPLEX SUBUNIT 4"/>
    <property type="match status" value="1"/>
</dbReference>
<dbReference type="InterPro" id="IPR040111">
    <property type="entry name" value="ODAD4"/>
</dbReference>
<keyword evidence="1" id="KW-0802">TPR repeat</keyword>
<name>A0A8J5UW12_9HYME</name>
<reference evidence="3" key="1">
    <citation type="submission" date="2020-03" db="EMBL/GenBank/DDBJ databases">
        <authorList>
            <person name="Chebbi M.A."/>
            <person name="Drezen J.M."/>
        </authorList>
    </citation>
    <scope>NUCLEOTIDE SEQUENCE</scope>
    <source>
        <tissue evidence="3">Whole body</tissue>
    </source>
</reference>
<feature type="compositionally biased region" description="Polar residues" evidence="2">
    <location>
        <begin position="155"/>
        <end position="173"/>
    </location>
</feature>
<dbReference type="PANTHER" id="PTHR23040">
    <property type="match status" value="1"/>
</dbReference>
<dbReference type="AlphaFoldDB" id="A0A8J5UW12"/>
<sequence length="529" mass="60091">MKSNRKMKNVKKSKLSVTQIETKVRVNEATGHIKNKHYNKALALYNKSCKSILQDRDRNAQQVVRKSFVTTELSDNRCANESHVGNRNLNDQKLYKMSKSSESNVTIQVSNILKPTLQDKDFLQSFVRIGLDEGLGDTKKKLDVTEQTRKESKEYISNNRANSSELQDSVISKKTSEENKKDMKPSRRFNKGSVEYEINELKTNKVRRRKTSISRKQEEVYTDKDRAAAVNMGTRDIIQSLKIKRRQDRSKMMQIPEEAEPSAMLALGTREMRSGNLSVAISCINKALELSPNDKNALLARSKCYLLLGEPQKALSDAEAALNEKMNDSNNARAIFYKAESLYHLGDFELSLVFYYRGIRIRPEFDQFRLGVQKAKEAIRNILDHCAPIEIDSQMERRRFKKLKFYNPLTKTAEIDEKIQQANGEKIIQHQNNSSTELFEKFKNSSAINRESSSLESDSLPVADSSSLRATFSGSTSTSIVLNPLIRLSCDVSSSEPSIKLAIGCCTPDIEEDEILSLWIRPTVSTFVV</sequence>
<dbReference type="Proteomes" id="UP000729913">
    <property type="component" value="Unassembled WGS sequence"/>
</dbReference>
<evidence type="ECO:0000313" key="4">
    <source>
        <dbReference type="Proteomes" id="UP000729913"/>
    </source>
</evidence>
<dbReference type="PROSITE" id="PS50005">
    <property type="entry name" value="TPR"/>
    <property type="match status" value="1"/>
</dbReference>
<dbReference type="InterPro" id="IPR019734">
    <property type="entry name" value="TPR_rpt"/>
</dbReference>
<organism evidence="3 4">
    <name type="scientific">Cotesia typhae</name>
    <dbReference type="NCBI Taxonomy" id="2053667"/>
    <lineage>
        <taxon>Eukaryota</taxon>
        <taxon>Metazoa</taxon>
        <taxon>Ecdysozoa</taxon>
        <taxon>Arthropoda</taxon>
        <taxon>Hexapoda</taxon>
        <taxon>Insecta</taxon>
        <taxon>Pterygota</taxon>
        <taxon>Neoptera</taxon>
        <taxon>Endopterygota</taxon>
        <taxon>Hymenoptera</taxon>
        <taxon>Apocrita</taxon>
        <taxon>Ichneumonoidea</taxon>
        <taxon>Braconidae</taxon>
        <taxon>Microgastrinae</taxon>
        <taxon>Cotesia</taxon>
    </lineage>
</organism>
<dbReference type="Pfam" id="PF13432">
    <property type="entry name" value="TPR_16"/>
    <property type="match status" value="1"/>
</dbReference>
<feature type="compositionally biased region" description="Basic and acidic residues" evidence="2">
    <location>
        <begin position="174"/>
        <end position="185"/>
    </location>
</feature>
<accession>A0A8J5UW12</accession>
<dbReference type="OrthoDB" id="245563at2759"/>
<keyword evidence="4" id="KW-1185">Reference proteome</keyword>
<dbReference type="EMBL" id="JAAOIC020000067">
    <property type="protein sequence ID" value="KAG8034306.1"/>
    <property type="molecule type" value="Genomic_DNA"/>
</dbReference>
<feature type="region of interest" description="Disordered" evidence="2">
    <location>
        <begin position="146"/>
        <end position="191"/>
    </location>
</feature>
<reference evidence="3" key="2">
    <citation type="submission" date="2021-04" db="EMBL/GenBank/DDBJ databases">
        <title>Genome-wide patterns of bracovirus chromosomal integration into multiple host tissues during parasitism.</title>
        <authorList>
            <person name="Chebbi M.A.C."/>
        </authorList>
    </citation>
    <scope>NUCLEOTIDE SEQUENCE</scope>
    <source>
        <tissue evidence="3">Whole body</tissue>
    </source>
</reference>
<proteinExistence type="predicted"/>